<dbReference type="Proteomes" id="UP000191901">
    <property type="component" value="Chromosome"/>
</dbReference>
<gene>
    <name evidence="1" type="ORF">XM38_045480</name>
</gene>
<dbReference type="OrthoDB" id="582231at2"/>
<organism evidence="1 2">
    <name type="scientific">Halomicronema hongdechloris C2206</name>
    <dbReference type="NCBI Taxonomy" id="1641165"/>
    <lineage>
        <taxon>Bacteria</taxon>
        <taxon>Bacillati</taxon>
        <taxon>Cyanobacteriota</taxon>
        <taxon>Cyanophyceae</taxon>
        <taxon>Nodosilineales</taxon>
        <taxon>Nodosilineaceae</taxon>
        <taxon>Halomicronema</taxon>
    </lineage>
</organism>
<accession>A0A1Z3HTE9</accession>
<keyword evidence="2" id="KW-1185">Reference proteome</keyword>
<reference evidence="1 2" key="1">
    <citation type="journal article" date="2016" name="Biochim. Biophys. Acta">
        <title>Characterization of red-shifted phycobilisomes isolated from the chlorophyll f-containing cyanobacterium Halomicronema hongdechloris.</title>
        <authorList>
            <person name="Li Y."/>
            <person name="Lin Y."/>
            <person name="Garvey C.J."/>
            <person name="Birch D."/>
            <person name="Corkery R.W."/>
            <person name="Loughlin P.C."/>
            <person name="Scheer H."/>
            <person name="Willows R.D."/>
            <person name="Chen M."/>
        </authorList>
    </citation>
    <scope>NUCLEOTIDE SEQUENCE [LARGE SCALE GENOMIC DNA]</scope>
    <source>
        <strain evidence="1 2">C2206</strain>
    </source>
</reference>
<proteinExistence type="predicted"/>
<evidence type="ECO:0000313" key="2">
    <source>
        <dbReference type="Proteomes" id="UP000191901"/>
    </source>
</evidence>
<protein>
    <submittedName>
        <fullName evidence="1">Uncharacterized protein</fullName>
    </submittedName>
</protein>
<sequence>MKQLLFSNLTLTDLKPLVGIDEQGISSDSWMKNVDGIELGDNERRQVQDVQARLVNYRTQLVNEATVWARAIYPILVLAERDFVQAWTEVALKGTYKTFELSGLVDGVLGKGLSGEIEAPYLVVVEAKRGIGAQNPQYQLYGQLLAAARMNWELDQRDPQVAFGCYTVADVWTFVRAEVMEMESDRPALKLEPSREYSEKLEAETILKILKQIVTEKLEALSTAA</sequence>
<dbReference type="KEGG" id="hhg:XM38_045480"/>
<dbReference type="AlphaFoldDB" id="A0A1Z3HTE9"/>
<name>A0A1Z3HTE9_9CYAN</name>
<dbReference type="EMBL" id="CP021983">
    <property type="protein sequence ID" value="ASC73579.1"/>
    <property type="molecule type" value="Genomic_DNA"/>
</dbReference>
<dbReference type="RefSeq" id="WP_080813580.1">
    <property type="nucleotide sequence ID" value="NZ_CP021983.2"/>
</dbReference>
<evidence type="ECO:0000313" key="1">
    <source>
        <dbReference type="EMBL" id="ASC73579.1"/>
    </source>
</evidence>